<evidence type="ECO:0000259" key="1">
    <source>
        <dbReference type="SMART" id="SM00953"/>
    </source>
</evidence>
<dbReference type="Proteomes" id="UP000028931">
    <property type="component" value="Chromosome"/>
</dbReference>
<dbReference type="eggNOG" id="COG5654">
    <property type="taxonomic scope" value="Bacteria"/>
</dbReference>
<organism evidence="2 3">
    <name type="scientific">Pseudomonas alkylphenolica</name>
    <dbReference type="NCBI Taxonomy" id="237609"/>
    <lineage>
        <taxon>Bacteria</taxon>
        <taxon>Pseudomonadati</taxon>
        <taxon>Pseudomonadota</taxon>
        <taxon>Gammaproteobacteria</taxon>
        <taxon>Pseudomonadales</taxon>
        <taxon>Pseudomonadaceae</taxon>
        <taxon>Pseudomonas</taxon>
    </lineage>
</organism>
<accession>A0A077F9G5</accession>
<sequence>MVTDPLAHDLHFWRLDHARHAPTWNSGIGAEACGGRWNPKGFQVVYASLDAATAILEVAVHKGFQTLDCVAHTLTAARVMDPSRIYKVERKDVPNLNWLRPGTPSRSQQAFGARLLEQHPFVLIPSCVSPYSWNLLMNPQLAAGLYEVVLQEPFALDGRLNPPLQ</sequence>
<dbReference type="SMART" id="SM00953">
    <property type="entry name" value="RES"/>
    <property type="match status" value="1"/>
</dbReference>
<gene>
    <name evidence="2" type="ORF">PSAKL28_12430</name>
</gene>
<dbReference type="RefSeq" id="WP_038608027.1">
    <property type="nucleotide sequence ID" value="NZ_CP009048.1"/>
</dbReference>
<dbReference type="Pfam" id="PF08808">
    <property type="entry name" value="RES"/>
    <property type="match status" value="1"/>
</dbReference>
<reference evidence="2 3" key="1">
    <citation type="submission" date="2014-07" db="EMBL/GenBank/DDBJ databases">
        <authorList>
            <person name="Lee K."/>
            <person name="Lim J.Y."/>
            <person name="Hwang I."/>
        </authorList>
    </citation>
    <scope>NUCLEOTIDE SEQUENCE [LARGE SCALE GENOMIC DNA]</scope>
    <source>
        <strain evidence="2 3">KL28</strain>
    </source>
</reference>
<proteinExistence type="predicted"/>
<dbReference type="KEGG" id="palk:PSAKL28_12430"/>
<protein>
    <submittedName>
        <fullName evidence="2">RES domain protein</fullName>
    </submittedName>
</protein>
<dbReference type="OrthoDB" id="9789501at2"/>
<feature type="domain" description="RES" evidence="1">
    <location>
        <begin position="24"/>
        <end position="151"/>
    </location>
</feature>
<name>A0A077F9G5_9PSED</name>
<dbReference type="HOGENOM" id="CLU_133611_0_1_6"/>
<evidence type="ECO:0000313" key="3">
    <source>
        <dbReference type="Proteomes" id="UP000028931"/>
    </source>
</evidence>
<evidence type="ECO:0000313" key="2">
    <source>
        <dbReference type="EMBL" id="AIL60469.1"/>
    </source>
</evidence>
<dbReference type="EMBL" id="CP009048">
    <property type="protein sequence ID" value="AIL60469.1"/>
    <property type="molecule type" value="Genomic_DNA"/>
</dbReference>
<dbReference type="InterPro" id="IPR014914">
    <property type="entry name" value="RES_dom"/>
</dbReference>
<dbReference type="AlphaFoldDB" id="A0A077F9G5"/>